<evidence type="ECO:0000256" key="4">
    <source>
        <dbReference type="ARBA" id="ARBA00023136"/>
    </source>
</evidence>
<feature type="transmembrane region" description="Helical" evidence="5">
    <location>
        <begin position="21"/>
        <end position="41"/>
    </location>
</feature>
<dbReference type="STRING" id="1121301.SAMN02745912_03113"/>
<name>A0A1M6RXJ6_PARC5</name>
<evidence type="ECO:0000256" key="2">
    <source>
        <dbReference type="ARBA" id="ARBA00022692"/>
    </source>
</evidence>
<dbReference type="GO" id="GO:0140359">
    <property type="term" value="F:ABC-type transporter activity"/>
    <property type="evidence" value="ECO:0007669"/>
    <property type="project" value="InterPro"/>
</dbReference>
<dbReference type="Pfam" id="PF01061">
    <property type="entry name" value="ABC2_membrane"/>
    <property type="match status" value="1"/>
</dbReference>
<dbReference type="PANTHER" id="PTHR43229:SF6">
    <property type="entry name" value="ABC-TYPE MULTIDRUG TRANSPORT SYSTEM, PERMEASE COMPONENT"/>
    <property type="match status" value="1"/>
</dbReference>
<gene>
    <name evidence="7" type="ORF">SAMN02745912_03113</name>
</gene>
<feature type="transmembrane region" description="Helical" evidence="5">
    <location>
        <begin position="61"/>
        <end position="82"/>
    </location>
</feature>
<dbReference type="OrthoDB" id="2067867at2"/>
<evidence type="ECO:0000256" key="1">
    <source>
        <dbReference type="ARBA" id="ARBA00004141"/>
    </source>
</evidence>
<accession>A0A1M6RXJ6</accession>
<feature type="transmembrane region" description="Helical" evidence="5">
    <location>
        <begin position="223"/>
        <end position="245"/>
    </location>
</feature>
<feature type="transmembrane region" description="Helical" evidence="5">
    <location>
        <begin position="103"/>
        <end position="131"/>
    </location>
</feature>
<dbReference type="InterPro" id="IPR051784">
    <property type="entry name" value="Nod_factor_ABC_transporter"/>
</dbReference>
<evidence type="ECO:0000259" key="6">
    <source>
        <dbReference type="Pfam" id="PF01061"/>
    </source>
</evidence>
<dbReference type="EMBL" id="FRAG01000051">
    <property type="protein sequence ID" value="SHK37206.1"/>
    <property type="molecule type" value="Genomic_DNA"/>
</dbReference>
<proteinExistence type="predicted"/>
<dbReference type="AlphaFoldDB" id="A0A1M6RXJ6"/>
<comment type="subcellular location">
    <subcellularLocation>
        <location evidence="1">Membrane</location>
        <topology evidence="1">Multi-pass membrane protein</topology>
    </subcellularLocation>
</comment>
<evidence type="ECO:0000313" key="8">
    <source>
        <dbReference type="Proteomes" id="UP000184465"/>
    </source>
</evidence>
<evidence type="ECO:0000313" key="7">
    <source>
        <dbReference type="EMBL" id="SHK37206.1"/>
    </source>
</evidence>
<evidence type="ECO:0000256" key="3">
    <source>
        <dbReference type="ARBA" id="ARBA00022989"/>
    </source>
</evidence>
<dbReference type="Proteomes" id="UP000184465">
    <property type="component" value="Unassembled WGS sequence"/>
</dbReference>
<sequence length="257" mass="29364">MMTLRIIFEELRINVLETLSYKFGIISDLFVYGGLQIFLFFSNTGSSLSNSYVYNNSKELLLLGYITWILSCACISNIGGEIKREMMIGTFYQKINAFIPIHLLYIGKLLASLTMQMITIIGVYAISVILFNVKLHLNIYIILLIFLCMIGMYGVGLIIGGFAVYYKQINSIVFIIQMLLLFVSDVLTKKQNLGYVFKIIPLTYCNDLIRKVLSSSYVGLYDVIVYILICSFNFFVGIVFLNFMIKQAKKRGNLLQF</sequence>
<protein>
    <submittedName>
        <fullName evidence="7">ABC-2 type transport system permease protein</fullName>
    </submittedName>
</protein>
<dbReference type="InterPro" id="IPR013525">
    <property type="entry name" value="ABC2_TM"/>
</dbReference>
<keyword evidence="2 5" id="KW-0812">Transmembrane</keyword>
<organism evidence="7 8">
    <name type="scientific">Paramaledivibacter caminithermalis (strain DSM 15212 / CIP 107654 / DViRD3)</name>
    <name type="common">Clostridium caminithermale</name>
    <dbReference type="NCBI Taxonomy" id="1121301"/>
    <lineage>
        <taxon>Bacteria</taxon>
        <taxon>Bacillati</taxon>
        <taxon>Bacillota</taxon>
        <taxon>Clostridia</taxon>
        <taxon>Peptostreptococcales</taxon>
        <taxon>Caminicellaceae</taxon>
        <taxon>Paramaledivibacter</taxon>
    </lineage>
</organism>
<reference evidence="7 8" key="1">
    <citation type="submission" date="2016-11" db="EMBL/GenBank/DDBJ databases">
        <authorList>
            <person name="Jaros S."/>
            <person name="Januszkiewicz K."/>
            <person name="Wedrychowicz H."/>
        </authorList>
    </citation>
    <scope>NUCLEOTIDE SEQUENCE [LARGE SCALE GENOMIC DNA]</scope>
    <source>
        <strain evidence="7 8">DSM 15212</strain>
    </source>
</reference>
<keyword evidence="3 5" id="KW-1133">Transmembrane helix</keyword>
<feature type="transmembrane region" description="Helical" evidence="5">
    <location>
        <begin position="172"/>
        <end position="188"/>
    </location>
</feature>
<dbReference type="PANTHER" id="PTHR43229">
    <property type="entry name" value="NODULATION PROTEIN J"/>
    <property type="match status" value="1"/>
</dbReference>
<keyword evidence="4 5" id="KW-0472">Membrane</keyword>
<feature type="transmembrane region" description="Helical" evidence="5">
    <location>
        <begin position="137"/>
        <end position="165"/>
    </location>
</feature>
<feature type="domain" description="ABC-2 type transporter transmembrane" evidence="6">
    <location>
        <begin position="39"/>
        <end position="212"/>
    </location>
</feature>
<dbReference type="RefSeq" id="WP_073152101.1">
    <property type="nucleotide sequence ID" value="NZ_FRAG01000051.1"/>
</dbReference>
<keyword evidence="8" id="KW-1185">Reference proteome</keyword>
<dbReference type="GO" id="GO:0016020">
    <property type="term" value="C:membrane"/>
    <property type="evidence" value="ECO:0007669"/>
    <property type="project" value="UniProtKB-SubCell"/>
</dbReference>
<evidence type="ECO:0000256" key="5">
    <source>
        <dbReference type="SAM" id="Phobius"/>
    </source>
</evidence>